<dbReference type="HOGENOM" id="CLU_3280520_0_0_1"/>
<keyword evidence="2" id="KW-1185">Reference proteome</keyword>
<dbReference type="EnsemblPlants" id="KQK89320">
    <property type="protein sequence ID" value="KQK89320"/>
    <property type="gene ID" value="SETIT_040645mg"/>
</dbReference>
<protein>
    <submittedName>
        <fullName evidence="1">Uncharacterized protein</fullName>
    </submittedName>
</protein>
<dbReference type="AlphaFoldDB" id="K4ANZ7"/>
<evidence type="ECO:0000313" key="1">
    <source>
        <dbReference type="EnsemblPlants" id="KQK89320"/>
    </source>
</evidence>
<name>K4ANZ7_SETIT</name>
<dbReference type="Proteomes" id="UP000004995">
    <property type="component" value="Unassembled WGS sequence"/>
</dbReference>
<accession>K4ANZ7</accession>
<evidence type="ECO:0000313" key="2">
    <source>
        <dbReference type="Proteomes" id="UP000004995"/>
    </source>
</evidence>
<reference evidence="2" key="1">
    <citation type="journal article" date="2012" name="Nat. Biotechnol.">
        <title>Reference genome sequence of the model plant Setaria.</title>
        <authorList>
            <person name="Bennetzen J.L."/>
            <person name="Schmutz J."/>
            <person name="Wang H."/>
            <person name="Percifield R."/>
            <person name="Hawkins J."/>
            <person name="Pontaroli A.C."/>
            <person name="Estep M."/>
            <person name="Feng L."/>
            <person name="Vaughn J.N."/>
            <person name="Grimwood J."/>
            <person name="Jenkins J."/>
            <person name="Barry K."/>
            <person name="Lindquist E."/>
            <person name="Hellsten U."/>
            <person name="Deshpande S."/>
            <person name="Wang X."/>
            <person name="Wu X."/>
            <person name="Mitros T."/>
            <person name="Triplett J."/>
            <person name="Yang X."/>
            <person name="Ye C.Y."/>
            <person name="Mauro-Herrera M."/>
            <person name="Wang L."/>
            <person name="Li P."/>
            <person name="Sharma M."/>
            <person name="Sharma R."/>
            <person name="Ronald P.C."/>
            <person name="Panaud O."/>
            <person name="Kellogg E.A."/>
            <person name="Brutnell T.P."/>
            <person name="Doust A.N."/>
            <person name="Tuskan G.A."/>
            <person name="Rokhsar D."/>
            <person name="Devos K.M."/>
        </authorList>
    </citation>
    <scope>NUCLEOTIDE SEQUENCE [LARGE SCALE GENOMIC DNA]</scope>
    <source>
        <strain evidence="2">cv. Yugu1</strain>
    </source>
</reference>
<dbReference type="InParanoid" id="K4ANZ7"/>
<dbReference type="EMBL" id="AGNK02005661">
    <property type="status" value="NOT_ANNOTATED_CDS"/>
    <property type="molecule type" value="Genomic_DNA"/>
</dbReference>
<reference evidence="1" key="2">
    <citation type="submission" date="2018-08" db="UniProtKB">
        <authorList>
            <consortium name="EnsemblPlants"/>
        </authorList>
    </citation>
    <scope>IDENTIFICATION</scope>
    <source>
        <strain evidence="1">Yugu1</strain>
    </source>
</reference>
<proteinExistence type="predicted"/>
<sequence>MKLYPSSNICSGCMLRNLRNIKLLGSLTEAYADSFVVDVDK</sequence>
<dbReference type="Gramene" id="KQK89320">
    <property type="protein sequence ID" value="KQK89320"/>
    <property type="gene ID" value="SETIT_040645mg"/>
</dbReference>
<organism evidence="1 2">
    <name type="scientific">Setaria italica</name>
    <name type="common">Foxtail millet</name>
    <name type="synonym">Panicum italicum</name>
    <dbReference type="NCBI Taxonomy" id="4555"/>
    <lineage>
        <taxon>Eukaryota</taxon>
        <taxon>Viridiplantae</taxon>
        <taxon>Streptophyta</taxon>
        <taxon>Embryophyta</taxon>
        <taxon>Tracheophyta</taxon>
        <taxon>Spermatophyta</taxon>
        <taxon>Magnoliopsida</taxon>
        <taxon>Liliopsida</taxon>
        <taxon>Poales</taxon>
        <taxon>Poaceae</taxon>
        <taxon>PACMAD clade</taxon>
        <taxon>Panicoideae</taxon>
        <taxon>Panicodae</taxon>
        <taxon>Paniceae</taxon>
        <taxon>Cenchrinae</taxon>
        <taxon>Setaria</taxon>
    </lineage>
</organism>